<dbReference type="RefSeq" id="XP_065330680.1">
    <property type="nucleotide sequence ID" value="XM_065474608.1"/>
</dbReference>
<accession>A0AAX4JEW0</accession>
<name>A0AAX4JEW0_9MICR</name>
<reference evidence="1" key="1">
    <citation type="journal article" date="2024" name="BMC Genomics">
        <title>Functional annotation of a divergent genome using sequence and structure-based similarity.</title>
        <authorList>
            <person name="Svedberg D."/>
            <person name="Winiger R.R."/>
            <person name="Berg A."/>
            <person name="Sharma H."/>
            <person name="Tellgren-Roth C."/>
            <person name="Debrunner-Vossbrinck B.A."/>
            <person name="Vossbrinck C.R."/>
            <person name="Barandun J."/>
        </authorList>
    </citation>
    <scope>NUCLEOTIDE SEQUENCE</scope>
    <source>
        <strain evidence="1">Illinois isolate</strain>
    </source>
</reference>
<gene>
    <name evidence="1" type="ORF">VNE69_09090</name>
</gene>
<evidence type="ECO:0000313" key="2">
    <source>
        <dbReference type="Proteomes" id="UP001334084"/>
    </source>
</evidence>
<sequence length="147" mass="17156">MIFIFFCVTLQDYIKHFNEDKFIQGSLSDGIAKSVEKSKVNERDDFRISSIWKEQKCYIYSTELKKVFSIGDDEKLKYEDKAEGKESERFGVVAIGPKTYVFKNNNKCIEYDKSSDTYLAKECSLSDNQKFIILYKIGDNNIVTEFE</sequence>
<evidence type="ECO:0000313" key="1">
    <source>
        <dbReference type="EMBL" id="WUR04535.1"/>
    </source>
</evidence>
<dbReference type="Proteomes" id="UP001334084">
    <property type="component" value="Chromosome 9"/>
</dbReference>
<proteinExistence type="predicted"/>
<dbReference type="AlphaFoldDB" id="A0AAX4JEW0"/>
<keyword evidence="2" id="KW-1185">Reference proteome</keyword>
<dbReference type="KEGG" id="vnx:VNE69_09090"/>
<dbReference type="GeneID" id="90542369"/>
<protein>
    <submittedName>
        <fullName evidence="1">Ricin B lectin (PTP6e)</fullName>
    </submittedName>
</protein>
<dbReference type="EMBL" id="CP142734">
    <property type="protein sequence ID" value="WUR04535.1"/>
    <property type="molecule type" value="Genomic_DNA"/>
</dbReference>
<organism evidence="1 2">
    <name type="scientific">Vairimorpha necatrix</name>
    <dbReference type="NCBI Taxonomy" id="6039"/>
    <lineage>
        <taxon>Eukaryota</taxon>
        <taxon>Fungi</taxon>
        <taxon>Fungi incertae sedis</taxon>
        <taxon>Microsporidia</taxon>
        <taxon>Nosematidae</taxon>
        <taxon>Vairimorpha</taxon>
    </lineage>
</organism>